<dbReference type="RefSeq" id="WP_014905234.1">
    <property type="nucleotide sequence ID" value="NC_018515.1"/>
</dbReference>
<accession>J7J500</accession>
<dbReference type="OrthoDB" id="9788446at2"/>
<dbReference type="InterPro" id="IPR052340">
    <property type="entry name" value="RNase_Y/CdgJ"/>
</dbReference>
<dbReference type="InterPro" id="IPR006675">
    <property type="entry name" value="HDIG_dom"/>
</dbReference>
<dbReference type="Proteomes" id="UP000005262">
    <property type="component" value="Chromosome"/>
</dbReference>
<organism evidence="2 3">
    <name type="scientific">Desulfosporosinus meridiei (strain ATCC BAA-275 / DSM 13257 / KCTC 12902 / NCIMB 13706 / S10)</name>
    <dbReference type="NCBI Taxonomy" id="768704"/>
    <lineage>
        <taxon>Bacteria</taxon>
        <taxon>Bacillati</taxon>
        <taxon>Bacillota</taxon>
        <taxon>Clostridia</taxon>
        <taxon>Eubacteriales</taxon>
        <taxon>Desulfitobacteriaceae</taxon>
        <taxon>Desulfosporosinus</taxon>
    </lineage>
</organism>
<dbReference type="SUPFAM" id="SSF109604">
    <property type="entry name" value="HD-domain/PDEase-like"/>
    <property type="match status" value="1"/>
</dbReference>
<dbReference type="InterPro" id="IPR013976">
    <property type="entry name" value="HDOD"/>
</dbReference>
<dbReference type="KEGG" id="dmi:Desmer_4523"/>
<name>J7J500_DESMD</name>
<gene>
    <name evidence="2" type="ordered locus">Desmer_4523</name>
</gene>
<dbReference type="AlphaFoldDB" id="J7J500"/>
<sequence length="280" mass="30665">MTIKLEHVLKRVQALPPLPTSALRVIALTKNPGTTVKELETVIGKDPSLTAGILRQANSAYYGYARRISSLQEAIVMLGFQVTQGLAMASAVAPLLKDNLVGYEIEQEGLWKHSMLTAMTAKRLCQYRKFPFGDVAFTAGLLHDIGKLVISIYVQEVGPFLVEKVKEAKLSYFELEEKVIGYNHATVGGFLARTWFLPEDLVSAISYHHTPENTPSYPELACVIHVANGLANLLGIGGGVDSLLNPIHQVALDKISLTESDLERLMADMGEFLVDPTLFS</sequence>
<dbReference type="PANTHER" id="PTHR33525">
    <property type="match status" value="1"/>
</dbReference>
<dbReference type="eggNOG" id="COG1639">
    <property type="taxonomic scope" value="Bacteria"/>
</dbReference>
<protein>
    <submittedName>
        <fullName evidence="2">Putative domain HDIG-containing protein</fullName>
    </submittedName>
</protein>
<dbReference type="PANTHER" id="PTHR33525:SF3">
    <property type="entry name" value="RIBONUCLEASE Y"/>
    <property type="match status" value="1"/>
</dbReference>
<dbReference type="Pfam" id="PF08668">
    <property type="entry name" value="HDOD"/>
    <property type="match status" value="1"/>
</dbReference>
<proteinExistence type="predicted"/>
<feature type="domain" description="HDOD" evidence="1">
    <location>
        <begin position="15"/>
        <end position="211"/>
    </location>
</feature>
<reference evidence="2 3" key="1">
    <citation type="journal article" date="2012" name="J. Bacteriol.">
        <title>Complete genome sequences of Desulfosporosinus orientis DSM765T, Desulfosporosinus youngiae DSM17734T, Desulfosporosinus meridiei DSM13257T, and Desulfosporosinus acidiphilus DSM22704T.</title>
        <authorList>
            <person name="Pester M."/>
            <person name="Brambilla E."/>
            <person name="Alazard D."/>
            <person name="Rattei T."/>
            <person name="Weinmaier T."/>
            <person name="Han J."/>
            <person name="Lucas S."/>
            <person name="Lapidus A."/>
            <person name="Cheng J.F."/>
            <person name="Goodwin L."/>
            <person name="Pitluck S."/>
            <person name="Peters L."/>
            <person name="Ovchinnikova G."/>
            <person name="Teshima H."/>
            <person name="Detter J.C."/>
            <person name="Han C.S."/>
            <person name="Tapia R."/>
            <person name="Land M.L."/>
            <person name="Hauser L."/>
            <person name="Kyrpides N.C."/>
            <person name="Ivanova N.N."/>
            <person name="Pagani I."/>
            <person name="Huntmann M."/>
            <person name="Wei C.L."/>
            <person name="Davenport K.W."/>
            <person name="Daligault H."/>
            <person name="Chain P.S."/>
            <person name="Chen A."/>
            <person name="Mavromatis K."/>
            <person name="Markowitz V."/>
            <person name="Szeto E."/>
            <person name="Mikhailova N."/>
            <person name="Pati A."/>
            <person name="Wagner M."/>
            <person name="Woyke T."/>
            <person name="Ollivier B."/>
            <person name="Klenk H.P."/>
            <person name="Spring S."/>
            <person name="Loy A."/>
        </authorList>
    </citation>
    <scope>NUCLEOTIDE SEQUENCE [LARGE SCALE GENOMIC DNA]</scope>
    <source>
        <strain evidence="3">ATCC BAA-275 / DSM 13257 / NCIMB 13706 / S10</strain>
    </source>
</reference>
<dbReference type="STRING" id="768704.Desmer_4523"/>
<evidence type="ECO:0000259" key="1">
    <source>
        <dbReference type="PROSITE" id="PS51833"/>
    </source>
</evidence>
<dbReference type="Gene3D" id="1.10.3210.10">
    <property type="entry name" value="Hypothetical protein af1432"/>
    <property type="match status" value="1"/>
</dbReference>
<dbReference type="PROSITE" id="PS51833">
    <property type="entry name" value="HDOD"/>
    <property type="match status" value="1"/>
</dbReference>
<evidence type="ECO:0000313" key="2">
    <source>
        <dbReference type="EMBL" id="AFQ46328.1"/>
    </source>
</evidence>
<dbReference type="SMART" id="SM00471">
    <property type="entry name" value="HDc"/>
    <property type="match status" value="1"/>
</dbReference>
<dbReference type="CDD" id="cd00077">
    <property type="entry name" value="HDc"/>
    <property type="match status" value="1"/>
</dbReference>
<dbReference type="NCBIfam" id="TIGR00277">
    <property type="entry name" value="HDIG"/>
    <property type="match status" value="1"/>
</dbReference>
<evidence type="ECO:0000313" key="3">
    <source>
        <dbReference type="Proteomes" id="UP000005262"/>
    </source>
</evidence>
<dbReference type="EMBL" id="CP003629">
    <property type="protein sequence ID" value="AFQ46328.1"/>
    <property type="molecule type" value="Genomic_DNA"/>
</dbReference>
<keyword evidence="3" id="KW-1185">Reference proteome</keyword>
<reference evidence="3" key="2">
    <citation type="submission" date="2012-08" db="EMBL/GenBank/DDBJ databases">
        <title>Finished genome of Desulfosporosinus meridiei DSM 13257.</title>
        <authorList>
            <person name="Huntemann M."/>
            <person name="Wei C.-L."/>
            <person name="Han J."/>
            <person name="Detter J.C."/>
            <person name="Han C."/>
            <person name="Davenport K."/>
            <person name="Daligault H."/>
            <person name="Erkkila T."/>
            <person name="Gu W."/>
            <person name="Munk A.C.C."/>
            <person name="Teshima H."/>
            <person name="Xu Y."/>
            <person name="Chain P."/>
            <person name="Tapia R."/>
            <person name="Chen A."/>
            <person name="Krypides N."/>
            <person name="Mavromatis K."/>
            <person name="Markowitz V."/>
            <person name="Szeto E."/>
            <person name="Ivanova N."/>
            <person name="Mikhailova N."/>
            <person name="Ovchinnikova G."/>
            <person name="Pagani I."/>
            <person name="Pati A."/>
            <person name="Goodwin L."/>
            <person name="Peters L."/>
            <person name="Pitluck S."/>
            <person name="Woyke T."/>
            <person name="Pester M."/>
            <person name="Spring S."/>
            <person name="Ollivier B."/>
            <person name="Rattei T."/>
            <person name="Klenk H.-P."/>
            <person name="Wagner M."/>
            <person name="Loy A."/>
        </authorList>
    </citation>
    <scope>NUCLEOTIDE SEQUENCE [LARGE SCALE GENOMIC DNA]</scope>
    <source>
        <strain evidence="3">ATCC BAA-275 / DSM 13257 / NCIMB 13706 / S10</strain>
    </source>
</reference>
<dbReference type="HOGENOM" id="CLU_048246_4_2_9"/>
<dbReference type="InterPro" id="IPR003607">
    <property type="entry name" value="HD/PDEase_dom"/>
</dbReference>